<dbReference type="Pfam" id="PF01008">
    <property type="entry name" value="IF-2B"/>
    <property type="match status" value="1"/>
</dbReference>
<dbReference type="FunFam" id="1.20.120.420:FF:000006">
    <property type="entry name" value="Methylthioribose-1-phosphate isomerase"/>
    <property type="match status" value="1"/>
</dbReference>
<dbReference type="InterPro" id="IPR000649">
    <property type="entry name" value="IF-2B-related"/>
</dbReference>
<comment type="function">
    <text evidence="6">Catalyzes the interconversion of methylthioribose-1-phosphate (MTR-1-P) into methylthioribulose-1-phosphate (MTRu-1-P).</text>
</comment>
<dbReference type="GO" id="GO:0019509">
    <property type="term" value="P:L-methionine salvage from methylthioadenosine"/>
    <property type="evidence" value="ECO:0007669"/>
    <property type="project" value="UniProtKB-UniRule"/>
</dbReference>
<dbReference type="FunFam" id="3.40.50.10470:FF:000006">
    <property type="entry name" value="Methylthioribose-1-phosphate isomerase"/>
    <property type="match status" value="1"/>
</dbReference>
<evidence type="ECO:0000256" key="5">
    <source>
        <dbReference type="ARBA" id="ARBA00023242"/>
    </source>
</evidence>
<dbReference type="InterPro" id="IPR011559">
    <property type="entry name" value="Initiation_fac_2B_a/b/d"/>
</dbReference>
<dbReference type="Gene3D" id="1.20.120.420">
    <property type="entry name" value="translation initiation factor eif-2b, domain 1"/>
    <property type="match status" value="1"/>
</dbReference>
<feature type="site" description="Transition state stabilizer" evidence="6">
    <location>
        <position position="181"/>
    </location>
</feature>
<evidence type="ECO:0000256" key="2">
    <source>
        <dbReference type="ARBA" id="ARBA00022605"/>
    </source>
</evidence>
<feature type="active site" description="Proton donor" evidence="6">
    <location>
        <position position="285"/>
    </location>
</feature>
<dbReference type="InterPro" id="IPR037171">
    <property type="entry name" value="NagB/RpiA_transferase-like"/>
</dbReference>
<dbReference type="PANTHER" id="PTHR43475:SF1">
    <property type="entry name" value="METHYLTHIORIBOSE-1-PHOSPHATE ISOMERASE"/>
    <property type="match status" value="1"/>
</dbReference>
<evidence type="ECO:0000256" key="6">
    <source>
        <dbReference type="HAMAP-Rule" id="MF_03119"/>
    </source>
</evidence>
<comment type="subcellular location">
    <subcellularLocation>
        <location evidence="6">Cytoplasm</location>
    </subcellularLocation>
    <subcellularLocation>
        <location evidence="6">Nucleus</location>
    </subcellularLocation>
</comment>
<dbReference type="InterPro" id="IPR042529">
    <property type="entry name" value="IF_2B-like_C"/>
</dbReference>
<keyword evidence="8" id="KW-1185">Reference proteome</keyword>
<dbReference type="NCBIfam" id="TIGR00512">
    <property type="entry name" value="salvage_mtnA"/>
    <property type="match status" value="1"/>
</dbReference>
<dbReference type="GO" id="GO:0005634">
    <property type="term" value="C:nucleus"/>
    <property type="evidence" value="ECO:0007669"/>
    <property type="project" value="UniProtKB-SubCell"/>
</dbReference>
<dbReference type="GO" id="GO:0005737">
    <property type="term" value="C:cytoplasm"/>
    <property type="evidence" value="ECO:0007669"/>
    <property type="project" value="UniProtKB-SubCell"/>
</dbReference>
<dbReference type="NCBIfam" id="TIGR00524">
    <property type="entry name" value="eIF-2B_rel"/>
    <property type="match status" value="1"/>
</dbReference>
<gene>
    <name evidence="6" type="primary">MRI1</name>
    <name evidence="7" type="ORF">LAQU0_S10e03862g</name>
</gene>
<keyword evidence="4 6" id="KW-0413">Isomerase</keyword>
<dbReference type="SUPFAM" id="SSF100950">
    <property type="entry name" value="NagB/RpiA/CoA transferase-like"/>
    <property type="match status" value="1"/>
</dbReference>
<dbReference type="InterPro" id="IPR027363">
    <property type="entry name" value="M1Pi_N"/>
</dbReference>
<dbReference type="EC" id="5.3.1.23" evidence="6"/>
<dbReference type="UniPathway" id="UPA00904">
    <property type="reaction ID" value="UER00874"/>
</dbReference>
<comment type="catalytic activity">
    <reaction evidence="6">
        <text>5-(methylsulfanyl)-alpha-D-ribose 1-phosphate = 5-(methylsulfanyl)-D-ribulose 1-phosphate</text>
        <dbReference type="Rhea" id="RHEA:19989"/>
        <dbReference type="ChEBI" id="CHEBI:58533"/>
        <dbReference type="ChEBI" id="CHEBI:58548"/>
        <dbReference type="EC" id="5.3.1.23"/>
    </reaction>
</comment>
<accession>A0A0P1KTR7</accession>
<keyword evidence="2 6" id="KW-0028">Amino-acid biosynthesis</keyword>
<evidence type="ECO:0000256" key="3">
    <source>
        <dbReference type="ARBA" id="ARBA00023167"/>
    </source>
</evidence>
<evidence type="ECO:0000256" key="4">
    <source>
        <dbReference type="ARBA" id="ARBA00023235"/>
    </source>
</evidence>
<sequence length="417" mass="45226">MSLEAIQFDRSHRDNISVRVLDQLLLPYTTKYVPIYTIDDGYTVINTMQVRGAPAIAIVGALAVLMEIQLLQNDGFAKTQTFYDFSSFDLIRSALSQRLDFLLSSRPTAVNLSNALCEIRALLAQSGDLAAFGNGVYDFVCRLIDEDLSNNVKMGDNGAAFLLDALQQEGFDKDFAVLTICNTGSLATSGYGTALGVVRSLWNDSLAKSQASGDGSVKKRKLNQGRAKMVRVYPLETRPYNQGARLTAYELVHDKIPATLIPDSSIAYRIATSPVPIKAAFVGADRIVRNGDTANKIGTYQLALVCKHFGIKFFVTAPKTTIDSKTETGAGIVVEERKPNEFKHVSGTLIDIQTGSPRVDDKGKPVSASVGVAPSEIDVWNPAFDITPHELIDGIVTEDGVFTKNVNGGFDLSNLFA</sequence>
<evidence type="ECO:0000313" key="7">
    <source>
        <dbReference type="EMBL" id="CUS23587.1"/>
    </source>
</evidence>
<dbReference type="PANTHER" id="PTHR43475">
    <property type="entry name" value="METHYLTHIORIBOSE-1-PHOSPHATE ISOMERASE"/>
    <property type="match status" value="1"/>
</dbReference>
<keyword evidence="1 6" id="KW-0963">Cytoplasm</keyword>
<evidence type="ECO:0000256" key="1">
    <source>
        <dbReference type="ARBA" id="ARBA00022490"/>
    </source>
</evidence>
<dbReference type="Gene3D" id="3.40.50.10470">
    <property type="entry name" value="Translation initiation factor eif-2b, domain 2"/>
    <property type="match status" value="1"/>
</dbReference>
<dbReference type="HAMAP" id="MF_01678">
    <property type="entry name" value="Salvage_MtnA"/>
    <property type="match status" value="1"/>
</dbReference>
<dbReference type="EMBL" id="LN890547">
    <property type="protein sequence ID" value="CUS23587.1"/>
    <property type="molecule type" value="Genomic_DNA"/>
</dbReference>
<keyword evidence="5 6" id="KW-0539">Nucleus</keyword>
<name>A0A0P1KTR7_9SACH</name>
<organism evidence="7 8">
    <name type="scientific">Lachancea quebecensis</name>
    <dbReference type="NCBI Taxonomy" id="1654605"/>
    <lineage>
        <taxon>Eukaryota</taxon>
        <taxon>Fungi</taxon>
        <taxon>Dikarya</taxon>
        <taxon>Ascomycota</taxon>
        <taxon>Saccharomycotina</taxon>
        <taxon>Saccharomycetes</taxon>
        <taxon>Saccharomycetales</taxon>
        <taxon>Saccharomycetaceae</taxon>
        <taxon>Lachancea</taxon>
    </lineage>
</organism>
<dbReference type="OrthoDB" id="2461at2759"/>
<comment type="pathway">
    <text evidence="6">Amino-acid biosynthesis; L-methionine biosynthesis via salvage pathway; L-methionine from S-methyl-5-thio-alpha-D-ribose 1-phosphate: step 1/6.</text>
</comment>
<dbReference type="Proteomes" id="UP000236544">
    <property type="component" value="Unassembled WGS sequence"/>
</dbReference>
<comment type="similarity">
    <text evidence="6">Belongs to the eIF-2B alpha/beta/delta subunits family. MtnA subfamily.</text>
</comment>
<dbReference type="InterPro" id="IPR005251">
    <property type="entry name" value="IF-M1Pi"/>
</dbReference>
<reference evidence="8" key="1">
    <citation type="submission" date="2015-10" db="EMBL/GenBank/DDBJ databases">
        <authorList>
            <person name="Devillers H."/>
        </authorList>
    </citation>
    <scope>NUCLEOTIDE SEQUENCE [LARGE SCALE GENOMIC DNA]</scope>
</reference>
<dbReference type="AlphaFoldDB" id="A0A0P1KTR7"/>
<keyword evidence="3 6" id="KW-0486">Methionine biosynthesis</keyword>
<evidence type="ECO:0000313" key="8">
    <source>
        <dbReference type="Proteomes" id="UP000236544"/>
    </source>
</evidence>
<dbReference type="GO" id="GO:0046523">
    <property type="term" value="F:S-methyl-5-thioribose-1-phosphate isomerase activity"/>
    <property type="evidence" value="ECO:0007669"/>
    <property type="project" value="UniProtKB-UniRule"/>
</dbReference>
<protein>
    <recommendedName>
        <fullName evidence="6">Methylthioribose-1-phosphate isomerase</fullName>
        <shortName evidence="6">M1Pi</shortName>
        <shortName evidence="6">MTR-1-P isomerase</shortName>
        <ecNumber evidence="6">5.3.1.23</ecNumber>
    </recommendedName>
    <alternativeName>
        <fullName evidence="6">S-methyl-5-thioribose-1-phosphate isomerase</fullName>
    </alternativeName>
    <alternativeName>
        <fullName evidence="6">Translation initiation factor eIF-2B subunit alpha/beta/delta-like protein</fullName>
    </alternativeName>
</protein>
<proteinExistence type="inferred from homology"/>